<accession>D6XUF6</accession>
<dbReference type="Proteomes" id="UP000000271">
    <property type="component" value="Chromosome"/>
</dbReference>
<sequence>MNTEADVRSTYNSYEAIRQAWLPEIHHADTHAGLQASHHHMLSAVIELSKQEHERARGKAPAPFAFFVMGSAGRMEQASFSDQDHGFVFHGSVQHQPYFLEWGKRISDGLATCGYPYCDGKIMASEPLWCQSESDWGHQIRQWVEEDTWESIRYYTIFLDSRAVFSDGVDFPAFKKQLMQNAAEQNPRIIRRLADNVGHRKKGKGILGQLFTETKGDFRGQLDYRETVIFPYVHAARIFAAHFSNHRCRHT</sequence>
<dbReference type="KEGG" id="bse:Bsel_1938"/>
<dbReference type="GO" id="GO:0008773">
    <property type="term" value="F:[protein-PII] uridylyltransferase activity"/>
    <property type="evidence" value="ECO:0007669"/>
    <property type="project" value="InterPro"/>
</dbReference>
<gene>
    <name evidence="3" type="ordered locus">Bsel_1938</name>
</gene>
<feature type="domain" description="Protein-PII uridylyltransferase N-terminal" evidence="1">
    <location>
        <begin position="24"/>
        <end position="148"/>
    </location>
</feature>
<dbReference type="InterPro" id="IPR018821">
    <property type="entry name" value="DUF294_put_nucleoTrafse_sb-bd"/>
</dbReference>
<dbReference type="Pfam" id="PF03445">
    <property type="entry name" value="DUF294"/>
    <property type="match status" value="1"/>
</dbReference>
<protein>
    <submittedName>
        <fullName evidence="3">Uncharacterized protein</fullName>
    </submittedName>
</protein>
<dbReference type="CDD" id="cd05401">
    <property type="entry name" value="NT_GlnE_GlnD_like"/>
    <property type="match status" value="1"/>
</dbReference>
<proteinExistence type="predicted"/>
<organism evidence="3 4">
    <name type="scientific">Bacillus selenitireducens (strain ATCC 700615 / DSM 15326 / MLS10)</name>
    <dbReference type="NCBI Taxonomy" id="439292"/>
    <lineage>
        <taxon>Bacteria</taxon>
        <taxon>Bacillati</taxon>
        <taxon>Bacillota</taxon>
        <taxon>Bacilli</taxon>
        <taxon>Bacillales</taxon>
        <taxon>Bacillaceae</taxon>
        <taxon>Salisediminibacterium</taxon>
    </lineage>
</organism>
<name>D6XUF6_BACIE</name>
<dbReference type="RefSeq" id="WP_013172864.1">
    <property type="nucleotide sequence ID" value="NC_014219.1"/>
</dbReference>
<dbReference type="eggNOG" id="COG2905">
    <property type="taxonomic scope" value="Bacteria"/>
</dbReference>
<dbReference type="OrthoDB" id="9810963at2"/>
<dbReference type="HOGENOM" id="CLU_1105399_0_0_9"/>
<evidence type="ECO:0000313" key="4">
    <source>
        <dbReference type="Proteomes" id="UP000000271"/>
    </source>
</evidence>
<reference evidence="3" key="1">
    <citation type="submission" date="2009-10" db="EMBL/GenBank/DDBJ databases">
        <title>Complete sequence of Bacillus selenitireducens MLS10.</title>
        <authorList>
            <consortium name="US DOE Joint Genome Institute"/>
            <person name="Lucas S."/>
            <person name="Copeland A."/>
            <person name="Lapidus A."/>
            <person name="Glavina del Rio T."/>
            <person name="Dalin E."/>
            <person name="Tice H."/>
            <person name="Bruce D."/>
            <person name="Goodwin L."/>
            <person name="Pitluck S."/>
            <person name="Sims D."/>
            <person name="Brettin T."/>
            <person name="Detter J.C."/>
            <person name="Han C."/>
            <person name="Larimer F."/>
            <person name="Land M."/>
            <person name="Hauser L."/>
            <person name="Kyrpides N."/>
            <person name="Ovchinnikova G."/>
            <person name="Stolz J."/>
        </authorList>
    </citation>
    <scope>NUCLEOTIDE SEQUENCE [LARGE SCALE GENOMIC DNA]</scope>
    <source>
        <strain evidence="3">MLS10</strain>
    </source>
</reference>
<evidence type="ECO:0000259" key="1">
    <source>
        <dbReference type="Pfam" id="PF03445"/>
    </source>
</evidence>
<dbReference type="Pfam" id="PF10335">
    <property type="entry name" value="DUF294_C"/>
    <property type="match status" value="1"/>
</dbReference>
<dbReference type="InterPro" id="IPR005105">
    <property type="entry name" value="GlnD_Uridyltrans_N"/>
</dbReference>
<dbReference type="AlphaFoldDB" id="D6XUF6"/>
<dbReference type="EMBL" id="CP001791">
    <property type="protein sequence ID" value="ADH99442.1"/>
    <property type="molecule type" value="Genomic_DNA"/>
</dbReference>
<keyword evidence="4" id="KW-1185">Reference proteome</keyword>
<evidence type="ECO:0000259" key="2">
    <source>
        <dbReference type="Pfam" id="PF10335"/>
    </source>
</evidence>
<dbReference type="STRING" id="439292.Bsel_1938"/>
<feature type="domain" description="DUF294" evidence="2">
    <location>
        <begin position="188"/>
        <end position="242"/>
    </location>
</feature>
<evidence type="ECO:0000313" key="3">
    <source>
        <dbReference type="EMBL" id="ADH99442.1"/>
    </source>
</evidence>